<dbReference type="Gene3D" id="3.40.50.300">
    <property type="entry name" value="P-loop containing nucleotide triphosphate hydrolases"/>
    <property type="match status" value="1"/>
</dbReference>
<evidence type="ECO:0000256" key="6">
    <source>
        <dbReference type="SAM" id="MobiDB-lite"/>
    </source>
</evidence>
<evidence type="ECO:0000313" key="9">
    <source>
        <dbReference type="Proteomes" id="UP001201985"/>
    </source>
</evidence>
<dbReference type="InterPro" id="IPR003593">
    <property type="entry name" value="AAA+_ATPase"/>
</dbReference>
<evidence type="ECO:0000313" key="8">
    <source>
        <dbReference type="EMBL" id="MCI0752197.1"/>
    </source>
</evidence>
<dbReference type="EMBL" id="JALBUU010000004">
    <property type="protein sequence ID" value="MCI0752197.1"/>
    <property type="molecule type" value="Genomic_DNA"/>
</dbReference>
<keyword evidence="9" id="KW-1185">Reference proteome</keyword>
<evidence type="ECO:0000259" key="7">
    <source>
        <dbReference type="PROSITE" id="PS50893"/>
    </source>
</evidence>
<keyword evidence="3" id="KW-0536">Nodulation</keyword>
<dbReference type="InterPro" id="IPR050763">
    <property type="entry name" value="ABC_transporter_ATP-binding"/>
</dbReference>
<dbReference type="PANTHER" id="PTHR42711">
    <property type="entry name" value="ABC TRANSPORTER ATP-BINDING PROTEIN"/>
    <property type="match status" value="1"/>
</dbReference>
<keyword evidence="5 8" id="KW-0067">ATP-binding</keyword>
<evidence type="ECO:0000256" key="2">
    <source>
        <dbReference type="ARBA" id="ARBA00022448"/>
    </source>
</evidence>
<proteinExistence type="inferred from homology"/>
<dbReference type="Proteomes" id="UP001201985">
    <property type="component" value="Unassembled WGS sequence"/>
</dbReference>
<evidence type="ECO:0000256" key="3">
    <source>
        <dbReference type="ARBA" id="ARBA00022458"/>
    </source>
</evidence>
<dbReference type="RefSeq" id="WP_202910623.1">
    <property type="nucleotide sequence ID" value="NZ_JALBUU010000004.1"/>
</dbReference>
<comment type="caution">
    <text evidence="8">The sequence shown here is derived from an EMBL/GenBank/DDBJ whole genome shotgun (WGS) entry which is preliminary data.</text>
</comment>
<dbReference type="Pfam" id="PF00005">
    <property type="entry name" value="ABC_tran"/>
    <property type="match status" value="1"/>
</dbReference>
<dbReference type="InterPro" id="IPR027417">
    <property type="entry name" value="P-loop_NTPase"/>
</dbReference>
<accession>A0ABS9VYZ7</accession>
<dbReference type="GO" id="GO:0005524">
    <property type="term" value="F:ATP binding"/>
    <property type="evidence" value="ECO:0007669"/>
    <property type="project" value="UniProtKB-KW"/>
</dbReference>
<dbReference type="InterPro" id="IPR003439">
    <property type="entry name" value="ABC_transporter-like_ATP-bd"/>
</dbReference>
<reference evidence="8 9" key="1">
    <citation type="submission" date="2022-03" db="EMBL/GenBank/DDBJ databases">
        <title>Complete genome analysis of Roseomonas KG 17.1 : a prolific producer of plant growth promoters.</title>
        <authorList>
            <person name="Saadouli I."/>
            <person name="Najjari A."/>
            <person name="Mosbah A."/>
            <person name="Ouzari H.I."/>
        </authorList>
    </citation>
    <scope>NUCLEOTIDE SEQUENCE [LARGE SCALE GENOMIC DNA]</scope>
    <source>
        <strain evidence="8 9">KG17-1</strain>
    </source>
</reference>
<dbReference type="PROSITE" id="PS00211">
    <property type="entry name" value="ABC_TRANSPORTER_1"/>
    <property type="match status" value="1"/>
</dbReference>
<evidence type="ECO:0000256" key="5">
    <source>
        <dbReference type="ARBA" id="ARBA00022840"/>
    </source>
</evidence>
<sequence length="281" mass="30182">MTAAAPRSLTPASPAASAASLPALEVSALSHAYGPRRVLHDVSLRVMPGEFTVLLGPNGAGKSTLFALVTRLFDARQGSIRIFGAALRQQPGVALAQLGVVFQQPTLDPDLSLRQNLAYSAALHGMSRAEGRRRAEEELARIGLLERAGEAVRRLSGGQRRRVEMARALMTRPRLLLMDEPTVGLDAASRSFLLDHVRRLCREEGLAVLWATHLIDEVDAASRLIVLHAGRVRAAGGPEQILAEGGGGTLRDAFARLTDEERASEDRTSEERAGDAREAPP</sequence>
<protein>
    <submittedName>
        <fullName evidence="8">ATP-binding cassette domain-containing protein</fullName>
    </submittedName>
</protein>
<dbReference type="PANTHER" id="PTHR42711:SF5">
    <property type="entry name" value="ABC TRANSPORTER ATP-BINDING PROTEIN NATA"/>
    <property type="match status" value="1"/>
</dbReference>
<evidence type="ECO:0000256" key="4">
    <source>
        <dbReference type="ARBA" id="ARBA00022741"/>
    </source>
</evidence>
<dbReference type="SMART" id="SM00382">
    <property type="entry name" value="AAA"/>
    <property type="match status" value="1"/>
</dbReference>
<dbReference type="SUPFAM" id="SSF52540">
    <property type="entry name" value="P-loop containing nucleoside triphosphate hydrolases"/>
    <property type="match status" value="1"/>
</dbReference>
<feature type="region of interest" description="Disordered" evidence="6">
    <location>
        <begin position="254"/>
        <end position="281"/>
    </location>
</feature>
<name>A0ABS9VYZ7_9PROT</name>
<gene>
    <name evidence="8" type="ORF">MON41_00285</name>
</gene>
<keyword evidence="2" id="KW-0813">Transport</keyword>
<comment type="similarity">
    <text evidence="1">Belongs to the ABC transporter superfamily.</text>
</comment>
<organism evidence="8 9">
    <name type="scientific">Teichococcus vastitatis</name>
    <dbReference type="NCBI Taxonomy" id="2307076"/>
    <lineage>
        <taxon>Bacteria</taxon>
        <taxon>Pseudomonadati</taxon>
        <taxon>Pseudomonadota</taxon>
        <taxon>Alphaproteobacteria</taxon>
        <taxon>Acetobacterales</taxon>
        <taxon>Roseomonadaceae</taxon>
        <taxon>Roseomonas</taxon>
    </lineage>
</organism>
<dbReference type="PROSITE" id="PS50893">
    <property type="entry name" value="ABC_TRANSPORTER_2"/>
    <property type="match status" value="1"/>
</dbReference>
<keyword evidence="4" id="KW-0547">Nucleotide-binding</keyword>
<dbReference type="InterPro" id="IPR022467">
    <property type="entry name" value="ABC_transprt_ATP-bd_su_PQQ"/>
</dbReference>
<dbReference type="NCBIfam" id="TIGR03864">
    <property type="entry name" value="PQQ_ABC_ATP"/>
    <property type="match status" value="1"/>
</dbReference>
<evidence type="ECO:0000256" key="1">
    <source>
        <dbReference type="ARBA" id="ARBA00005417"/>
    </source>
</evidence>
<feature type="domain" description="ABC transporter" evidence="7">
    <location>
        <begin position="24"/>
        <end position="254"/>
    </location>
</feature>
<dbReference type="InterPro" id="IPR017871">
    <property type="entry name" value="ABC_transporter-like_CS"/>
</dbReference>